<evidence type="ECO:0008006" key="5">
    <source>
        <dbReference type="Google" id="ProtNLM"/>
    </source>
</evidence>
<dbReference type="InterPro" id="IPR039299">
    <property type="entry name" value="SEOA"/>
</dbReference>
<sequence>MATMRTRHPRGDRHLFSSSDDNAMMKNILATHDPDGTYFDVIPLLQIIEDILRRANPDTSHHGSEAAEIDAIVESVIYNDVNEMLEVMALTINKVSCEISCKCIGGGDPHATTTGIFNILSHYGWDVKAIIALAAFMVNYGEFWLVLQLSTSNPLAKSLAQLKQMHDVLERGEALKPRFEAVTGLIKAMLHLTRCIVSFKDLPEQYISPDTPELVTATAHIPTAVYWIIRSIVACASILINLIGMGHEHITTTTEAWELSSLAHKINNIHDHLKHQLDLCNHHINEKKQIEAYLLILRIMETPHLDNTKPLKHLIYPKDDQLPLYESSTKNRVSIDVLRKKIVLLLISDLDLPSDELSVLEQTYRDARQNLATPEIQYEVVWLPVVPGHMLTPWTNENQSKFEALRNMMPWYSVHHPSLLDQASIKYIKEVWHFDQKPLVVVMDPQGRIVNTNALHMMWIWGSVAFPFTSMREEALWREETWRIELLADTIDPMIYDWIAEEKYICLYGGEDIEWIRKFTKTAQEVARRAGIQLEMLYVGKSNPREKVKRNNDIIRAENLSHVLPDLTLIWYFWVRLERMLQSKLQHGKSFDEDPILREINVMLTYDGNDEGWAVICRGSNDWMRRANGETVVASLSKYNEWEDKAREGGFLPALNGHLDANRPPHHCNRLILPGSTGSVPERVVCAECGRSMERFFLYRCCTD</sequence>
<dbReference type="Pfam" id="PF14576">
    <property type="entry name" value="SEO_N"/>
    <property type="match status" value="1"/>
</dbReference>
<dbReference type="PANTHER" id="PTHR33232">
    <property type="entry name" value="PROTEIN SIEVE ELEMENT OCCLUSION B-LIKE"/>
    <property type="match status" value="1"/>
</dbReference>
<accession>A0AAP0C8Y4</accession>
<evidence type="ECO:0000259" key="1">
    <source>
        <dbReference type="Pfam" id="PF14576"/>
    </source>
</evidence>
<protein>
    <recommendedName>
        <fullName evidence="5">Sieve element occlusion</fullName>
    </recommendedName>
</protein>
<dbReference type="AlphaFoldDB" id="A0AAP0C8Y4"/>
<dbReference type="InterPro" id="IPR027944">
    <property type="entry name" value="SEO_C"/>
</dbReference>
<keyword evidence="4" id="KW-1185">Reference proteome</keyword>
<feature type="domain" description="Sieve element occlusion C-terminal" evidence="2">
    <location>
        <begin position="472"/>
        <end position="703"/>
    </location>
</feature>
<dbReference type="Proteomes" id="UP001408789">
    <property type="component" value="Unassembled WGS sequence"/>
</dbReference>
<evidence type="ECO:0000259" key="2">
    <source>
        <dbReference type="Pfam" id="PF14577"/>
    </source>
</evidence>
<gene>
    <name evidence="3" type="ORF">SSX86_027538</name>
</gene>
<reference evidence="3 4" key="1">
    <citation type="submission" date="2024-04" db="EMBL/GenBank/DDBJ databases">
        <title>The reference genome of an endangered Asteraceae, Deinandra increscens subsp. villosa, native to the Central Coast of California.</title>
        <authorList>
            <person name="Guilliams M."/>
            <person name="Hasenstab-Lehman K."/>
            <person name="Meyer R."/>
            <person name="Mcevoy S."/>
        </authorList>
    </citation>
    <scope>NUCLEOTIDE SEQUENCE [LARGE SCALE GENOMIC DNA]</scope>
    <source>
        <tissue evidence="3">Leaf</tissue>
    </source>
</reference>
<comment type="caution">
    <text evidence="3">The sequence shown here is derived from an EMBL/GenBank/DDBJ whole genome shotgun (WGS) entry which is preliminary data.</text>
</comment>
<evidence type="ECO:0000313" key="4">
    <source>
        <dbReference type="Proteomes" id="UP001408789"/>
    </source>
</evidence>
<dbReference type="PANTHER" id="PTHR33232:SF20">
    <property type="entry name" value="PROTEIN SIEVE ELEMENT OCCLUSION B-LIKE"/>
    <property type="match status" value="1"/>
</dbReference>
<dbReference type="GO" id="GO:0010088">
    <property type="term" value="P:phloem development"/>
    <property type="evidence" value="ECO:0007669"/>
    <property type="project" value="InterPro"/>
</dbReference>
<organism evidence="3 4">
    <name type="scientific">Deinandra increscens subsp. villosa</name>
    <dbReference type="NCBI Taxonomy" id="3103831"/>
    <lineage>
        <taxon>Eukaryota</taxon>
        <taxon>Viridiplantae</taxon>
        <taxon>Streptophyta</taxon>
        <taxon>Embryophyta</taxon>
        <taxon>Tracheophyta</taxon>
        <taxon>Spermatophyta</taxon>
        <taxon>Magnoliopsida</taxon>
        <taxon>eudicotyledons</taxon>
        <taxon>Gunneridae</taxon>
        <taxon>Pentapetalae</taxon>
        <taxon>asterids</taxon>
        <taxon>campanulids</taxon>
        <taxon>Asterales</taxon>
        <taxon>Asteraceae</taxon>
        <taxon>Asteroideae</taxon>
        <taxon>Heliantheae alliance</taxon>
        <taxon>Madieae</taxon>
        <taxon>Madiinae</taxon>
        <taxon>Deinandra</taxon>
    </lineage>
</organism>
<feature type="domain" description="Sieve element occlusion N-terminal" evidence="1">
    <location>
        <begin position="19"/>
        <end position="304"/>
    </location>
</feature>
<name>A0AAP0C8Y4_9ASTR</name>
<evidence type="ECO:0000313" key="3">
    <source>
        <dbReference type="EMBL" id="KAK9050913.1"/>
    </source>
</evidence>
<dbReference type="InterPro" id="IPR027942">
    <property type="entry name" value="SEO_N"/>
</dbReference>
<dbReference type="EMBL" id="JBCNJP010000027">
    <property type="protein sequence ID" value="KAK9050913.1"/>
    <property type="molecule type" value="Genomic_DNA"/>
</dbReference>
<dbReference type="Pfam" id="PF14577">
    <property type="entry name" value="SEO_C"/>
    <property type="match status" value="1"/>
</dbReference>
<proteinExistence type="predicted"/>